<gene>
    <name evidence="1" type="ORF">LJ207_11235</name>
</gene>
<proteinExistence type="predicted"/>
<evidence type="ECO:0000313" key="1">
    <source>
        <dbReference type="EMBL" id="MCC3145888.1"/>
    </source>
</evidence>
<dbReference type="AlphaFoldDB" id="A0AAW4X276"/>
<organism evidence="1 2">
    <name type="scientific">Halanaerobium polyolivorans</name>
    <dbReference type="NCBI Taxonomy" id="2886943"/>
    <lineage>
        <taxon>Bacteria</taxon>
        <taxon>Bacillati</taxon>
        <taxon>Bacillota</taxon>
        <taxon>Clostridia</taxon>
        <taxon>Halanaerobiales</taxon>
        <taxon>Halanaerobiaceae</taxon>
        <taxon>Halanaerobium</taxon>
    </lineage>
</organism>
<dbReference type="EMBL" id="JAJFAT010000020">
    <property type="protein sequence ID" value="MCC3145888.1"/>
    <property type="molecule type" value="Genomic_DNA"/>
</dbReference>
<evidence type="ECO:0000313" key="2">
    <source>
        <dbReference type="Proteomes" id="UP001199296"/>
    </source>
</evidence>
<dbReference type="Proteomes" id="UP001199296">
    <property type="component" value="Unassembled WGS sequence"/>
</dbReference>
<name>A0AAW4X276_9FIRM</name>
<reference evidence="1 2" key="1">
    <citation type="submission" date="2021-10" db="EMBL/GenBank/DDBJ databases">
        <authorList>
            <person name="Grouzdev D.S."/>
            <person name="Pantiukh K.S."/>
            <person name="Krutkina M.S."/>
        </authorList>
    </citation>
    <scope>NUCLEOTIDE SEQUENCE [LARGE SCALE GENOMIC DNA]</scope>
    <source>
        <strain evidence="1 2">Z-7514</strain>
    </source>
</reference>
<sequence>MSLDGWDCSEVSKQDLMTATRNRILYGLIYAEKMPLNLLAQRLDVSTHELHRWCYQGELPEPELRKKLSEYFDLPEQILFWEAEH</sequence>
<evidence type="ECO:0008006" key="3">
    <source>
        <dbReference type="Google" id="ProtNLM"/>
    </source>
</evidence>
<dbReference type="RefSeq" id="WP_229346587.1">
    <property type="nucleotide sequence ID" value="NZ_JAJFAT010000020.1"/>
</dbReference>
<comment type="caution">
    <text evidence="1">The sequence shown here is derived from an EMBL/GenBank/DDBJ whole genome shotgun (WGS) entry which is preliminary data.</text>
</comment>
<accession>A0AAW4X276</accession>
<keyword evidence="2" id="KW-1185">Reference proteome</keyword>
<protein>
    <recommendedName>
        <fullName evidence="3">HTH cro/C1-type domain-containing protein</fullName>
    </recommendedName>
</protein>